<keyword evidence="3" id="KW-1185">Reference proteome</keyword>
<feature type="transmembrane region" description="Helical" evidence="1">
    <location>
        <begin position="264"/>
        <end position="281"/>
    </location>
</feature>
<dbReference type="AlphaFoldDB" id="A0A512D5X0"/>
<feature type="transmembrane region" description="Helical" evidence="1">
    <location>
        <begin position="128"/>
        <end position="146"/>
    </location>
</feature>
<keyword evidence="1" id="KW-0812">Transmembrane</keyword>
<protein>
    <recommendedName>
        <fullName evidence="4">Glycosyltransferase RgtA/B/C/D-like domain-containing protein</fullName>
    </recommendedName>
</protein>
<keyword evidence="1" id="KW-1133">Transmembrane helix</keyword>
<feature type="transmembrane region" description="Helical" evidence="1">
    <location>
        <begin position="293"/>
        <end position="320"/>
    </location>
</feature>
<evidence type="ECO:0008006" key="4">
    <source>
        <dbReference type="Google" id="ProtNLM"/>
    </source>
</evidence>
<name>A0A512D5X0_9MICO</name>
<organism evidence="2 3">
    <name type="scientific">Terrabacter aerolatus</name>
    <dbReference type="NCBI Taxonomy" id="422442"/>
    <lineage>
        <taxon>Bacteria</taxon>
        <taxon>Bacillati</taxon>
        <taxon>Actinomycetota</taxon>
        <taxon>Actinomycetes</taxon>
        <taxon>Micrococcales</taxon>
        <taxon>Intrasporangiaceae</taxon>
        <taxon>Terrabacter</taxon>
    </lineage>
</organism>
<comment type="caution">
    <text evidence="2">The sequence shown here is derived from an EMBL/GenBank/DDBJ whole genome shotgun (WGS) entry which is preliminary data.</text>
</comment>
<evidence type="ECO:0000256" key="1">
    <source>
        <dbReference type="SAM" id="Phobius"/>
    </source>
</evidence>
<feature type="transmembrane region" description="Helical" evidence="1">
    <location>
        <begin position="219"/>
        <end position="240"/>
    </location>
</feature>
<evidence type="ECO:0000313" key="3">
    <source>
        <dbReference type="Proteomes" id="UP000321534"/>
    </source>
</evidence>
<dbReference type="Proteomes" id="UP000321534">
    <property type="component" value="Unassembled WGS sequence"/>
</dbReference>
<sequence>MPVATDAEARVVPHPGGGSPLARIGWLLPPLVLTLVALKPLGPVKDPDAFWHVVAGGHLVSTGQFVLDDPFGAATEKTWILNQWLPEVLMHRAYAAYGLAGVAWLLCLGSLIIGMSVLAACRRRASPLASALVLAVTFVALSGSLSPRPQLVTFALTAVTTSAWLLTRDDGRVRWWLVPVTWLWACSHGMWFVGPVVGVVVIVGMVAERRAPIREGVRLGLVPVLSVAAAAVTPVGPRLFTSPFQVEGVTAFITEWQRPSLTDPPVLAALALMVPVAVQLIRHRRRGWTTVLLGLLALGLVSTWSRTVGLGAVILAPLAATAIQDLVHEPVVGPGRLERAGLTLSAIGSLVVAALLSPTVAAVPAIGPNGLDEALDRLPAGTVVCNDQADGGWLMLQHPGLRPTMDTRVELYSVEHILAYLGFIAADDGWQSYPARVGCSYAVLPVDVAVVHVMRPPGSWIDVGHSGGYVLLRSSR</sequence>
<feature type="transmembrane region" description="Helical" evidence="1">
    <location>
        <begin position="94"/>
        <end position="121"/>
    </location>
</feature>
<reference evidence="2 3" key="1">
    <citation type="submission" date="2019-07" db="EMBL/GenBank/DDBJ databases">
        <title>Whole genome shotgun sequence of Terrabacter aerolatus NBRC 106305.</title>
        <authorList>
            <person name="Hosoyama A."/>
            <person name="Uohara A."/>
            <person name="Ohji S."/>
            <person name="Ichikawa N."/>
        </authorList>
    </citation>
    <scope>NUCLEOTIDE SEQUENCE [LARGE SCALE GENOMIC DNA]</scope>
    <source>
        <strain evidence="2 3">NBRC 106305</strain>
    </source>
</reference>
<dbReference type="EMBL" id="BJYX01000029">
    <property type="protein sequence ID" value="GEO31865.1"/>
    <property type="molecule type" value="Genomic_DNA"/>
</dbReference>
<evidence type="ECO:0000313" key="2">
    <source>
        <dbReference type="EMBL" id="GEO31865.1"/>
    </source>
</evidence>
<keyword evidence="1" id="KW-0472">Membrane</keyword>
<feature type="transmembrane region" description="Helical" evidence="1">
    <location>
        <begin position="182"/>
        <end position="207"/>
    </location>
</feature>
<gene>
    <name evidence="2" type="ORF">TAE01_36750</name>
</gene>
<proteinExistence type="predicted"/>
<accession>A0A512D5X0</accession>